<evidence type="ECO:0000313" key="7">
    <source>
        <dbReference type="EMBL" id="SVC99815.1"/>
    </source>
</evidence>
<evidence type="ECO:0000256" key="3">
    <source>
        <dbReference type="ARBA" id="ARBA00022692"/>
    </source>
</evidence>
<comment type="subcellular location">
    <subcellularLocation>
        <location evidence="1">Cell membrane</location>
        <topology evidence="1">Multi-pass membrane protein</topology>
    </subcellularLocation>
</comment>
<keyword evidence="4 6" id="KW-1133">Transmembrane helix</keyword>
<dbReference type="GO" id="GO:0005886">
    <property type="term" value="C:plasma membrane"/>
    <property type="evidence" value="ECO:0007669"/>
    <property type="project" value="UniProtKB-SubCell"/>
</dbReference>
<keyword evidence="2" id="KW-1003">Cell membrane</keyword>
<name>A0A382RRM8_9ZZZZ</name>
<evidence type="ECO:0008006" key="8">
    <source>
        <dbReference type="Google" id="ProtNLM"/>
    </source>
</evidence>
<dbReference type="EMBL" id="UINC01123379">
    <property type="protein sequence ID" value="SVC99815.1"/>
    <property type="molecule type" value="Genomic_DNA"/>
</dbReference>
<gene>
    <name evidence="7" type="ORF">METZ01_LOCUS352669</name>
</gene>
<evidence type="ECO:0000256" key="1">
    <source>
        <dbReference type="ARBA" id="ARBA00004651"/>
    </source>
</evidence>
<feature type="transmembrane region" description="Helical" evidence="6">
    <location>
        <begin position="58"/>
        <end position="79"/>
    </location>
</feature>
<reference evidence="7" key="1">
    <citation type="submission" date="2018-05" db="EMBL/GenBank/DDBJ databases">
        <authorList>
            <person name="Lanie J.A."/>
            <person name="Ng W.-L."/>
            <person name="Kazmierczak K.M."/>
            <person name="Andrzejewski T.M."/>
            <person name="Davidsen T.M."/>
            <person name="Wayne K.J."/>
            <person name="Tettelin H."/>
            <person name="Glass J.I."/>
            <person name="Rusch D."/>
            <person name="Podicherti R."/>
            <person name="Tsui H.-C.T."/>
            <person name="Winkler M.E."/>
        </authorList>
    </citation>
    <scope>NUCLEOTIDE SEQUENCE</scope>
</reference>
<dbReference type="AlphaFoldDB" id="A0A382RRM8"/>
<sequence>MSLLKDLFFYQGNKWWKIPETTELSENPKNEHPFGGFLEKAKNILLILSSGKGHAGPVYYWIIAAILGIITLIEVWWFTVPELRYMLAPAMLIFSIIKFALVVAFFMHLRFDHKMFSTIFITCMVVGILFFSVFLLLSAFHGLGT</sequence>
<keyword evidence="5 6" id="KW-0472">Membrane</keyword>
<feature type="transmembrane region" description="Helical" evidence="6">
    <location>
        <begin position="85"/>
        <end position="107"/>
    </location>
</feature>
<accession>A0A382RRM8</accession>
<evidence type="ECO:0000256" key="6">
    <source>
        <dbReference type="SAM" id="Phobius"/>
    </source>
</evidence>
<dbReference type="Pfam" id="PF03626">
    <property type="entry name" value="COX4_pro"/>
    <property type="match status" value="1"/>
</dbReference>
<organism evidence="7">
    <name type="scientific">marine metagenome</name>
    <dbReference type="NCBI Taxonomy" id="408172"/>
    <lineage>
        <taxon>unclassified sequences</taxon>
        <taxon>metagenomes</taxon>
        <taxon>ecological metagenomes</taxon>
    </lineage>
</organism>
<evidence type="ECO:0000256" key="4">
    <source>
        <dbReference type="ARBA" id="ARBA00022989"/>
    </source>
</evidence>
<protein>
    <recommendedName>
        <fullName evidence="8">Cytochrome C oxidase subunit IV</fullName>
    </recommendedName>
</protein>
<proteinExistence type="predicted"/>
<feature type="transmembrane region" description="Helical" evidence="6">
    <location>
        <begin position="119"/>
        <end position="140"/>
    </location>
</feature>
<evidence type="ECO:0000256" key="2">
    <source>
        <dbReference type="ARBA" id="ARBA00022475"/>
    </source>
</evidence>
<keyword evidence="3 6" id="KW-0812">Transmembrane</keyword>
<evidence type="ECO:0000256" key="5">
    <source>
        <dbReference type="ARBA" id="ARBA00023136"/>
    </source>
</evidence>
<dbReference type="InterPro" id="IPR005171">
    <property type="entry name" value="Cyt_c_oxidase_su4_prok"/>
</dbReference>